<proteinExistence type="predicted"/>
<keyword evidence="2" id="KW-1185">Reference proteome</keyword>
<dbReference type="EMBL" id="BSFP01000038">
    <property type="protein sequence ID" value="GLL03881.1"/>
    <property type="molecule type" value="Genomic_DNA"/>
</dbReference>
<evidence type="ECO:0008006" key="3">
    <source>
        <dbReference type="Google" id="ProtNLM"/>
    </source>
</evidence>
<dbReference type="AlphaFoldDB" id="A0A9W6NP41"/>
<name>A0A9W6NP41_9ACTN</name>
<sequence>MTARMGVDLLHKPVVDLAGMPVGTVDGVETVVGVDGTREISALVVEPRRWFGFGDPAARMRISWDLVAFCDRSITLMVRKNRLRLS</sequence>
<evidence type="ECO:0000313" key="2">
    <source>
        <dbReference type="Proteomes" id="UP001143480"/>
    </source>
</evidence>
<gene>
    <name evidence="1" type="ORF">GCM10017581_056270</name>
</gene>
<evidence type="ECO:0000313" key="1">
    <source>
        <dbReference type="EMBL" id="GLL03881.1"/>
    </source>
</evidence>
<protein>
    <recommendedName>
        <fullName evidence="3">PRC-barrel domain-containing protein</fullName>
    </recommendedName>
</protein>
<dbReference type="Gene3D" id="2.30.30.240">
    <property type="entry name" value="PRC-barrel domain"/>
    <property type="match status" value="1"/>
</dbReference>
<reference evidence="1" key="1">
    <citation type="journal article" date="2014" name="Int. J. Syst. Evol. Microbiol.">
        <title>Complete genome sequence of Corynebacterium casei LMG S-19264T (=DSM 44701T), isolated from a smear-ripened cheese.</title>
        <authorList>
            <consortium name="US DOE Joint Genome Institute (JGI-PGF)"/>
            <person name="Walter F."/>
            <person name="Albersmeier A."/>
            <person name="Kalinowski J."/>
            <person name="Ruckert C."/>
        </authorList>
    </citation>
    <scope>NUCLEOTIDE SEQUENCE</scope>
    <source>
        <strain evidence="1">VKM Ac-1321</strain>
    </source>
</reference>
<dbReference type="Proteomes" id="UP001143480">
    <property type="component" value="Unassembled WGS sequence"/>
</dbReference>
<comment type="caution">
    <text evidence="1">The sequence shown here is derived from an EMBL/GenBank/DDBJ whole genome shotgun (WGS) entry which is preliminary data.</text>
</comment>
<reference evidence="1" key="2">
    <citation type="submission" date="2023-01" db="EMBL/GenBank/DDBJ databases">
        <authorList>
            <person name="Sun Q."/>
            <person name="Evtushenko L."/>
        </authorList>
    </citation>
    <scope>NUCLEOTIDE SEQUENCE</scope>
    <source>
        <strain evidence="1">VKM Ac-1321</strain>
    </source>
</reference>
<organism evidence="1 2">
    <name type="scientific">Dactylosporangium matsuzakiense</name>
    <dbReference type="NCBI Taxonomy" id="53360"/>
    <lineage>
        <taxon>Bacteria</taxon>
        <taxon>Bacillati</taxon>
        <taxon>Actinomycetota</taxon>
        <taxon>Actinomycetes</taxon>
        <taxon>Micromonosporales</taxon>
        <taxon>Micromonosporaceae</taxon>
        <taxon>Dactylosporangium</taxon>
    </lineage>
</organism>
<accession>A0A9W6NP41</accession>